<protein>
    <submittedName>
        <fullName evidence="6">Uncharacterized protein LOC108264924 isoform X5</fullName>
    </submittedName>
</protein>
<evidence type="ECO:0000256" key="1">
    <source>
        <dbReference type="ARBA" id="ARBA00023319"/>
    </source>
</evidence>
<feature type="transmembrane region" description="Helical" evidence="3">
    <location>
        <begin position="209"/>
        <end position="230"/>
    </location>
</feature>
<feature type="region of interest" description="Disordered" evidence="2">
    <location>
        <begin position="134"/>
        <end position="164"/>
    </location>
</feature>
<dbReference type="AlphaFoldDB" id="A0A9F7TG49"/>
<dbReference type="InterPro" id="IPR013106">
    <property type="entry name" value="Ig_V-set"/>
</dbReference>
<organism evidence="5 6">
    <name type="scientific">Ictalurus punctatus</name>
    <name type="common">Channel catfish</name>
    <name type="synonym">Silurus punctatus</name>
    <dbReference type="NCBI Taxonomy" id="7998"/>
    <lineage>
        <taxon>Eukaryota</taxon>
        <taxon>Metazoa</taxon>
        <taxon>Chordata</taxon>
        <taxon>Craniata</taxon>
        <taxon>Vertebrata</taxon>
        <taxon>Euteleostomi</taxon>
        <taxon>Actinopterygii</taxon>
        <taxon>Neopterygii</taxon>
        <taxon>Teleostei</taxon>
        <taxon>Ostariophysi</taxon>
        <taxon>Siluriformes</taxon>
        <taxon>Ictaluridae</taxon>
        <taxon>Ictalurus</taxon>
    </lineage>
</organism>
<feature type="compositionally biased region" description="Low complexity" evidence="2">
    <location>
        <begin position="139"/>
        <end position="160"/>
    </location>
</feature>
<dbReference type="PANTHER" id="PTHR14334:SF3">
    <property type="entry name" value="TRANSMEMBRANE AND IMMUNOGLOBULIN DOMAIN CONTAINING 2"/>
    <property type="match status" value="1"/>
</dbReference>
<dbReference type="Pfam" id="PF07686">
    <property type="entry name" value="V-set"/>
    <property type="match status" value="1"/>
</dbReference>
<dbReference type="InterPro" id="IPR007110">
    <property type="entry name" value="Ig-like_dom"/>
</dbReference>
<dbReference type="GeneID" id="108264924"/>
<evidence type="ECO:0000313" key="6">
    <source>
        <dbReference type="RefSeq" id="XP_053536009.1"/>
    </source>
</evidence>
<reference evidence="6" key="2">
    <citation type="submission" date="2025-08" db="UniProtKB">
        <authorList>
            <consortium name="RefSeq"/>
        </authorList>
    </citation>
    <scope>IDENTIFICATION</scope>
    <source>
        <tissue evidence="6">Blood</tissue>
    </source>
</reference>
<evidence type="ECO:0000256" key="3">
    <source>
        <dbReference type="SAM" id="Phobius"/>
    </source>
</evidence>
<dbReference type="CDD" id="cd00099">
    <property type="entry name" value="IgV"/>
    <property type="match status" value="1"/>
</dbReference>
<feature type="domain" description="Ig-like" evidence="4">
    <location>
        <begin position="26"/>
        <end position="112"/>
    </location>
</feature>
<keyword evidence="3" id="KW-0812">Transmembrane</keyword>
<gene>
    <name evidence="6" type="primary">LOC108264924</name>
</gene>
<name>A0A9F7TG49_ICTPU</name>
<reference evidence="5" key="1">
    <citation type="journal article" date="2016" name="Nat. Commun.">
        <title>The channel catfish genome sequence provides insights into the evolution of scale formation in teleosts.</title>
        <authorList>
            <person name="Liu Z."/>
            <person name="Liu S."/>
            <person name="Yao J."/>
            <person name="Bao L."/>
            <person name="Zhang J."/>
            <person name="Li Y."/>
            <person name="Jiang C."/>
            <person name="Sun L."/>
            <person name="Wang R."/>
            <person name="Zhang Y."/>
            <person name="Zhou T."/>
            <person name="Zeng Q."/>
            <person name="Fu Q."/>
            <person name="Gao S."/>
            <person name="Li N."/>
            <person name="Koren S."/>
            <person name="Jiang Y."/>
            <person name="Zimin A."/>
            <person name="Xu P."/>
            <person name="Phillippy A.M."/>
            <person name="Geng X."/>
            <person name="Song L."/>
            <person name="Sun F."/>
            <person name="Li C."/>
            <person name="Wang X."/>
            <person name="Chen A."/>
            <person name="Jin Y."/>
            <person name="Yuan Z."/>
            <person name="Yang Y."/>
            <person name="Tan S."/>
            <person name="Peatman E."/>
            <person name="Lu J."/>
            <person name="Qin Z."/>
            <person name="Dunham R."/>
            <person name="Li Z."/>
            <person name="Sonstegard T."/>
            <person name="Feng J."/>
            <person name="Danzmann R.G."/>
            <person name="Schroeder S."/>
            <person name="Scheffler B."/>
            <person name="Duke M.V."/>
            <person name="Ballard L."/>
            <person name="Kucuktas H."/>
            <person name="Kaltenboeck L."/>
            <person name="Liu H."/>
            <person name="Armbruster J."/>
            <person name="Xie Y."/>
            <person name="Kirby M.L."/>
            <person name="Tian Y."/>
            <person name="Flanagan M.E."/>
            <person name="Mu W."/>
            <person name="Waldbieser G.C."/>
        </authorList>
    </citation>
    <scope>NUCLEOTIDE SEQUENCE [LARGE SCALE GENOMIC DNA]</scope>
    <source>
        <strain evidence="5">SDA103</strain>
    </source>
</reference>
<dbReference type="RefSeq" id="XP_053536009.1">
    <property type="nucleotide sequence ID" value="XM_053680034.1"/>
</dbReference>
<keyword evidence="5" id="KW-1185">Reference proteome</keyword>
<dbReference type="GO" id="GO:0030183">
    <property type="term" value="P:B cell differentiation"/>
    <property type="evidence" value="ECO:0007669"/>
    <property type="project" value="TreeGrafter"/>
</dbReference>
<dbReference type="InterPro" id="IPR013783">
    <property type="entry name" value="Ig-like_fold"/>
</dbReference>
<dbReference type="InterPro" id="IPR036179">
    <property type="entry name" value="Ig-like_dom_sf"/>
</dbReference>
<evidence type="ECO:0000259" key="4">
    <source>
        <dbReference type="PROSITE" id="PS50835"/>
    </source>
</evidence>
<dbReference type="GO" id="GO:0019815">
    <property type="term" value="C:B cell receptor complex"/>
    <property type="evidence" value="ECO:0007669"/>
    <property type="project" value="TreeGrafter"/>
</dbReference>
<keyword evidence="1" id="KW-0393">Immunoglobulin domain</keyword>
<keyword evidence="3" id="KW-1133">Transmembrane helix</keyword>
<dbReference type="PROSITE" id="PS50835">
    <property type="entry name" value="IG_LIKE"/>
    <property type="match status" value="1"/>
</dbReference>
<dbReference type="Gene3D" id="2.60.40.10">
    <property type="entry name" value="Immunoglobulins"/>
    <property type="match status" value="1"/>
</dbReference>
<dbReference type="InterPro" id="IPR003599">
    <property type="entry name" value="Ig_sub"/>
</dbReference>
<dbReference type="GO" id="GO:0009897">
    <property type="term" value="C:external side of plasma membrane"/>
    <property type="evidence" value="ECO:0007669"/>
    <property type="project" value="TreeGrafter"/>
</dbReference>
<proteinExistence type="predicted"/>
<dbReference type="PANTHER" id="PTHR14334">
    <property type="entry name" value="B-CELL ANTIGEN RECEPTOR COMPLEX-ASSOCIATED PROTEIN"/>
    <property type="match status" value="1"/>
</dbReference>
<dbReference type="Proteomes" id="UP000221080">
    <property type="component" value="Chromosome 5"/>
</dbReference>
<keyword evidence="3" id="KW-0472">Membrane</keyword>
<accession>A0A9F7TG49</accession>
<feature type="transmembrane region" description="Helical" evidence="3">
    <location>
        <begin position="172"/>
        <end position="197"/>
    </location>
</feature>
<dbReference type="GO" id="GO:0050853">
    <property type="term" value="P:B cell receptor signaling pathway"/>
    <property type="evidence" value="ECO:0007669"/>
    <property type="project" value="TreeGrafter"/>
</dbReference>
<evidence type="ECO:0000256" key="2">
    <source>
        <dbReference type="SAM" id="MobiDB-lite"/>
    </source>
</evidence>
<dbReference type="SUPFAM" id="SSF48726">
    <property type="entry name" value="Immunoglobulin"/>
    <property type="match status" value="1"/>
</dbReference>
<sequence>MTQTVRTACRLFVSVALTGCVCGLNLSVWQTPRDITAESGERVTLTCHFTLRTSEGGRWRLQWRKNNDSVAPAEKYNISVINTNTVTEVNKSHTLTLHPVSVSLSGIYYCKVWQDVPRLRSETVGGGTELTVYNKTNNSSSTPSTLSTSTPSCTPSSSTPSSPPATHQDVKLVIWMASLALLLIIACLTSAMCFIYRGHCRRTKLKREYRVTNICLSVYLSIHLSIYLSIHQSVHPSICPSVRPSIRPSVNPSVRPSVRP</sequence>
<dbReference type="SMART" id="SM00409">
    <property type="entry name" value="IG"/>
    <property type="match status" value="1"/>
</dbReference>
<evidence type="ECO:0000313" key="5">
    <source>
        <dbReference type="Proteomes" id="UP000221080"/>
    </source>
</evidence>